<evidence type="ECO:0000256" key="3">
    <source>
        <dbReference type="ARBA" id="ARBA00007866"/>
    </source>
</evidence>
<dbReference type="PROSITE" id="PS51257">
    <property type="entry name" value="PROKAR_LIPOPROTEIN"/>
    <property type="match status" value="1"/>
</dbReference>
<evidence type="ECO:0000256" key="11">
    <source>
        <dbReference type="ARBA" id="ARBA00022982"/>
    </source>
</evidence>
<evidence type="ECO:0000313" key="23">
    <source>
        <dbReference type="Proteomes" id="UP000682111"/>
    </source>
</evidence>
<keyword evidence="8 19" id="KW-0812">Transmembrane</keyword>
<dbReference type="SUPFAM" id="SSF81464">
    <property type="entry name" value="Cytochrome c oxidase subunit II-like, transmembrane region"/>
    <property type="match status" value="1"/>
</dbReference>
<dbReference type="GO" id="GO:0005507">
    <property type="term" value="F:copper ion binding"/>
    <property type="evidence" value="ECO:0007669"/>
    <property type="project" value="InterPro"/>
</dbReference>
<comment type="caution">
    <text evidence="22">The sequence shown here is derived from an EMBL/GenBank/DDBJ whole genome shotgun (WGS) entry which is preliminary data.</text>
</comment>
<accession>A0A920BSR5</accession>
<evidence type="ECO:0000256" key="6">
    <source>
        <dbReference type="ARBA" id="ARBA00022475"/>
    </source>
</evidence>
<dbReference type="PRINTS" id="PR01166">
    <property type="entry name" value="CYCOXIDASEII"/>
</dbReference>
<feature type="domain" description="Cytochrome oxidase subunit II transmembrane region profile" evidence="21">
    <location>
        <begin position="18"/>
        <end position="116"/>
    </location>
</feature>
<dbReference type="GO" id="GO:0004129">
    <property type="term" value="F:cytochrome-c oxidase activity"/>
    <property type="evidence" value="ECO:0007669"/>
    <property type="project" value="UniProtKB-UniRule"/>
</dbReference>
<dbReference type="NCBIfam" id="TIGR01432">
    <property type="entry name" value="QOXA"/>
    <property type="match status" value="1"/>
</dbReference>
<evidence type="ECO:0000256" key="16">
    <source>
        <dbReference type="ARBA" id="ARBA00024688"/>
    </source>
</evidence>
<dbReference type="InterPro" id="IPR034227">
    <property type="entry name" value="CuRO_UO_II"/>
</dbReference>
<evidence type="ECO:0000256" key="4">
    <source>
        <dbReference type="ARBA" id="ARBA00016131"/>
    </source>
</evidence>
<feature type="transmembrane region" description="Helical" evidence="19">
    <location>
        <begin position="85"/>
        <end position="103"/>
    </location>
</feature>
<reference evidence="22" key="1">
    <citation type="submission" date="2021-03" db="EMBL/GenBank/DDBJ databases">
        <title>Antimicrobial resistance genes in bacteria isolated from Japanese honey, and their potential for conferring macrolide and lincosamide resistance in the American foulbrood pathogen Paenibacillus larvae.</title>
        <authorList>
            <person name="Okamoto M."/>
            <person name="Kumagai M."/>
            <person name="Kanamori H."/>
            <person name="Takamatsu D."/>
        </authorList>
    </citation>
    <scope>NUCLEOTIDE SEQUENCE</scope>
    <source>
        <strain evidence="22">J27TS8</strain>
    </source>
</reference>
<sequence>MKKGLFAFLTTAPLLFLSGCESKLVVFDPQGPVARSITELINWSLIWMLLVVVVVFGLFGYIVWKYREKKDNLDYEPPDEHGSTLLEIIWTAIPILIVVALTIPTVKTLYALEEVPQGYEDKEPITIHVTSADWKWIFSYPEEGIETVNYVNIPADTPILFKLTSASTMQSFWVPALGGQKYTMGKMETEMYLIADYPGSYEGQNTNFNGRGYADMKFEVLAQTRSEYDKWVQEVKETAPKLTEEEYEELLKPTHLGRLTFSNTHLDWVNHADHNSKTYTHPELYRGHGYQGKIFEEEDNYRNKTSDDIDEHDHQEDTEHGGDHSGH</sequence>
<evidence type="ECO:0000256" key="17">
    <source>
        <dbReference type="PIRNR" id="PIRNR000292"/>
    </source>
</evidence>
<keyword evidence="10" id="KW-0732">Signal</keyword>
<proteinExistence type="inferred from homology"/>
<organism evidence="22 23">
    <name type="scientific">Robertmurraya siralis</name>
    <dbReference type="NCBI Taxonomy" id="77777"/>
    <lineage>
        <taxon>Bacteria</taxon>
        <taxon>Bacillati</taxon>
        <taxon>Bacillota</taxon>
        <taxon>Bacilli</taxon>
        <taxon>Bacillales</taxon>
        <taxon>Bacillaceae</taxon>
        <taxon>Robertmurraya</taxon>
    </lineage>
</organism>
<dbReference type="Pfam" id="PF02790">
    <property type="entry name" value="COX2_TM"/>
    <property type="match status" value="1"/>
</dbReference>
<dbReference type="InterPro" id="IPR006333">
    <property type="entry name" value="Cyt_o_ubiquinol_oxidase_su2"/>
</dbReference>
<comment type="catalytic activity">
    <reaction evidence="1 17">
        <text>2 a quinol + O2 = 2 a quinone + 2 H2O</text>
        <dbReference type="Rhea" id="RHEA:55376"/>
        <dbReference type="ChEBI" id="CHEBI:15377"/>
        <dbReference type="ChEBI" id="CHEBI:15379"/>
        <dbReference type="ChEBI" id="CHEBI:24646"/>
        <dbReference type="ChEBI" id="CHEBI:132124"/>
    </reaction>
</comment>
<dbReference type="EMBL" id="BORC01000001">
    <property type="protein sequence ID" value="GIN61039.1"/>
    <property type="molecule type" value="Genomic_DNA"/>
</dbReference>
<evidence type="ECO:0000256" key="14">
    <source>
        <dbReference type="ARBA" id="ARBA00023008"/>
    </source>
</evidence>
<dbReference type="SUPFAM" id="SSF49503">
    <property type="entry name" value="Cupredoxins"/>
    <property type="match status" value="1"/>
</dbReference>
<protein>
    <recommendedName>
        <fullName evidence="4 17">Quinol oxidase subunit 2</fullName>
        <ecNumber evidence="17">1.10.3.-</ecNumber>
    </recommendedName>
</protein>
<dbReference type="InterPro" id="IPR008972">
    <property type="entry name" value="Cupredoxin"/>
</dbReference>
<dbReference type="PROSITE" id="PS50857">
    <property type="entry name" value="COX2_CUA"/>
    <property type="match status" value="1"/>
</dbReference>
<keyword evidence="14" id="KW-0186">Copper</keyword>
<keyword evidence="15 17" id="KW-0472">Membrane</keyword>
<keyword evidence="13 17" id="KW-0560">Oxidoreductase</keyword>
<evidence type="ECO:0000256" key="12">
    <source>
        <dbReference type="ARBA" id="ARBA00022989"/>
    </source>
</evidence>
<gene>
    <name evidence="22" type="primary">qoxA</name>
    <name evidence="22" type="ORF">J27TS8_10320</name>
</gene>
<dbReference type="PANTHER" id="PTHR22888">
    <property type="entry name" value="CYTOCHROME C OXIDASE, SUBUNIT II"/>
    <property type="match status" value="1"/>
</dbReference>
<dbReference type="InterPro" id="IPR011759">
    <property type="entry name" value="Cyt_c_oxidase_su2_TM_dom"/>
</dbReference>
<keyword evidence="5 17" id="KW-0813">Transport</keyword>
<dbReference type="InterPro" id="IPR036257">
    <property type="entry name" value="Cyt_c_oxidase_su2_TM_sf"/>
</dbReference>
<evidence type="ECO:0000256" key="7">
    <source>
        <dbReference type="ARBA" id="ARBA00022660"/>
    </source>
</evidence>
<keyword evidence="9" id="KW-0479">Metal-binding</keyword>
<keyword evidence="7 17" id="KW-0679">Respiratory chain</keyword>
<evidence type="ECO:0000256" key="19">
    <source>
        <dbReference type="SAM" id="Phobius"/>
    </source>
</evidence>
<keyword evidence="6 17" id="KW-1003">Cell membrane</keyword>
<dbReference type="Gene3D" id="2.60.40.420">
    <property type="entry name" value="Cupredoxins - blue copper proteins"/>
    <property type="match status" value="1"/>
</dbReference>
<dbReference type="GO" id="GO:0005886">
    <property type="term" value="C:plasma membrane"/>
    <property type="evidence" value="ECO:0007669"/>
    <property type="project" value="UniProtKB-SubCell"/>
</dbReference>
<keyword evidence="23" id="KW-1185">Reference proteome</keyword>
<evidence type="ECO:0000256" key="8">
    <source>
        <dbReference type="ARBA" id="ARBA00022692"/>
    </source>
</evidence>
<dbReference type="PROSITE" id="PS50999">
    <property type="entry name" value="COX2_TM"/>
    <property type="match status" value="1"/>
</dbReference>
<evidence type="ECO:0000256" key="5">
    <source>
        <dbReference type="ARBA" id="ARBA00022448"/>
    </source>
</evidence>
<dbReference type="InterPro" id="IPR014222">
    <property type="entry name" value="Cyt_c_oxidase_su2"/>
</dbReference>
<dbReference type="GO" id="GO:0009486">
    <property type="term" value="F:cytochrome bo3 ubiquinol oxidase activity"/>
    <property type="evidence" value="ECO:0007669"/>
    <property type="project" value="InterPro"/>
</dbReference>
<dbReference type="GO" id="GO:0042773">
    <property type="term" value="P:ATP synthesis coupled electron transport"/>
    <property type="evidence" value="ECO:0007669"/>
    <property type="project" value="TreeGrafter"/>
</dbReference>
<name>A0A920BSR5_9BACI</name>
<dbReference type="PIRSF" id="PIRSF000292">
    <property type="entry name" value="Ubi_od_II"/>
    <property type="match status" value="1"/>
</dbReference>
<feature type="domain" description="Cytochrome oxidase subunit II copper A binding" evidence="20">
    <location>
        <begin position="122"/>
        <end position="234"/>
    </location>
</feature>
<evidence type="ECO:0000256" key="15">
    <source>
        <dbReference type="ARBA" id="ARBA00023136"/>
    </source>
</evidence>
<comment type="similarity">
    <text evidence="3 17">Belongs to the cytochrome c oxidase subunit 2 family.</text>
</comment>
<keyword evidence="12 19" id="KW-1133">Transmembrane helix</keyword>
<dbReference type="InterPro" id="IPR045187">
    <property type="entry name" value="CcO_II"/>
</dbReference>
<feature type="transmembrane region" description="Helical" evidence="19">
    <location>
        <begin position="46"/>
        <end position="64"/>
    </location>
</feature>
<evidence type="ECO:0000259" key="21">
    <source>
        <dbReference type="PROSITE" id="PS50999"/>
    </source>
</evidence>
<dbReference type="InterPro" id="IPR002429">
    <property type="entry name" value="CcO_II-like_C"/>
</dbReference>
<dbReference type="InterPro" id="IPR006332">
    <property type="entry name" value="QoxA"/>
</dbReference>
<dbReference type="PANTHER" id="PTHR22888:SF18">
    <property type="entry name" value="CYTOCHROME BO(3) UBIQUINOL OXIDASE SUBUNIT 2"/>
    <property type="match status" value="1"/>
</dbReference>
<comment type="subcellular location">
    <subcellularLocation>
        <location evidence="2">Cell membrane</location>
        <topology evidence="2">Multi-pass membrane protein</topology>
    </subcellularLocation>
</comment>
<keyword evidence="11 17" id="KW-0249">Electron transport</keyword>
<evidence type="ECO:0000256" key="18">
    <source>
        <dbReference type="SAM" id="MobiDB-lite"/>
    </source>
</evidence>
<comment type="function">
    <text evidence="16">Subunits I and II form the functional core of the enzyme complex. Electrons originating in cytochrome c are transferred via heme a and Cu(A) to the binuclear center formed by heme a3 and Cu(B).</text>
</comment>
<dbReference type="EC" id="1.10.3.-" evidence="17"/>
<evidence type="ECO:0000256" key="9">
    <source>
        <dbReference type="ARBA" id="ARBA00022723"/>
    </source>
</evidence>
<dbReference type="Proteomes" id="UP000682111">
    <property type="component" value="Unassembled WGS sequence"/>
</dbReference>
<evidence type="ECO:0000256" key="1">
    <source>
        <dbReference type="ARBA" id="ARBA00000725"/>
    </source>
</evidence>
<dbReference type="AlphaFoldDB" id="A0A920BSR5"/>
<feature type="region of interest" description="Disordered" evidence="18">
    <location>
        <begin position="303"/>
        <end position="327"/>
    </location>
</feature>
<evidence type="ECO:0000256" key="13">
    <source>
        <dbReference type="ARBA" id="ARBA00023002"/>
    </source>
</evidence>
<dbReference type="Gene3D" id="1.10.287.90">
    <property type="match status" value="1"/>
</dbReference>
<comment type="function">
    <text evidence="17">Catalyzes quinol oxidation with the concomitant reduction of oxygen to water. Subunit II transfers the electrons from a quinol to the binuclear center of the catalytic subunit I.</text>
</comment>
<evidence type="ECO:0000256" key="2">
    <source>
        <dbReference type="ARBA" id="ARBA00004651"/>
    </source>
</evidence>
<dbReference type="CDD" id="cd04212">
    <property type="entry name" value="CuRO_UO_II"/>
    <property type="match status" value="1"/>
</dbReference>
<evidence type="ECO:0000256" key="10">
    <source>
        <dbReference type="ARBA" id="ARBA00022729"/>
    </source>
</evidence>
<dbReference type="NCBIfam" id="TIGR02866">
    <property type="entry name" value="CoxB"/>
    <property type="match status" value="1"/>
</dbReference>
<evidence type="ECO:0000313" key="22">
    <source>
        <dbReference type="EMBL" id="GIN61039.1"/>
    </source>
</evidence>
<evidence type="ECO:0000259" key="20">
    <source>
        <dbReference type="PROSITE" id="PS50857"/>
    </source>
</evidence>
<dbReference type="RefSeq" id="WP_095306257.1">
    <property type="nucleotide sequence ID" value="NZ_BORC01000001.1"/>
</dbReference>
<dbReference type="GO" id="GO:0016682">
    <property type="term" value="F:oxidoreductase activity, acting on diphenols and related substances as donors, oxygen as acceptor"/>
    <property type="evidence" value="ECO:0007669"/>
    <property type="project" value="InterPro"/>
</dbReference>